<name>A0A0G4HXU5_9ALVE</name>
<reference evidence="2" key="1">
    <citation type="submission" date="2014-11" db="EMBL/GenBank/DDBJ databases">
        <authorList>
            <person name="Otto D Thomas"/>
            <person name="Naeem Raeece"/>
        </authorList>
    </citation>
    <scope>NUCLEOTIDE SEQUENCE</scope>
</reference>
<gene>
    <name evidence="2" type="ORF">Cvel_9353</name>
</gene>
<evidence type="ECO:0000256" key="1">
    <source>
        <dbReference type="SAM" id="MobiDB-lite"/>
    </source>
</evidence>
<proteinExistence type="predicted"/>
<feature type="region of interest" description="Disordered" evidence="1">
    <location>
        <begin position="41"/>
        <end position="66"/>
    </location>
</feature>
<protein>
    <submittedName>
        <fullName evidence="2">Uncharacterized protein</fullName>
    </submittedName>
</protein>
<evidence type="ECO:0000313" key="2">
    <source>
        <dbReference type="EMBL" id="CEM49339.1"/>
    </source>
</evidence>
<accession>A0A0G4HXU5</accession>
<organism evidence="2">
    <name type="scientific">Chromera velia CCMP2878</name>
    <dbReference type="NCBI Taxonomy" id="1169474"/>
    <lineage>
        <taxon>Eukaryota</taxon>
        <taxon>Sar</taxon>
        <taxon>Alveolata</taxon>
        <taxon>Colpodellida</taxon>
        <taxon>Chromeraceae</taxon>
        <taxon>Chromera</taxon>
    </lineage>
</organism>
<dbReference type="EMBL" id="CDMZ01004306">
    <property type="protein sequence ID" value="CEM49339.1"/>
    <property type="molecule type" value="Genomic_DNA"/>
</dbReference>
<dbReference type="AlphaFoldDB" id="A0A0G4HXU5"/>
<dbReference type="VEuPathDB" id="CryptoDB:Cvel_9353"/>
<sequence>MVKGTIPFFPDDPELVALVSCEEKARQFMREKRLIRDKDHPEDWICEGGGPTGKDESRKHPPHRMV</sequence>